<accession>A0ACB9HC01</accession>
<proteinExistence type="predicted"/>
<organism evidence="1 2">
    <name type="scientific">Smallanthus sonchifolius</name>
    <dbReference type="NCBI Taxonomy" id="185202"/>
    <lineage>
        <taxon>Eukaryota</taxon>
        <taxon>Viridiplantae</taxon>
        <taxon>Streptophyta</taxon>
        <taxon>Embryophyta</taxon>
        <taxon>Tracheophyta</taxon>
        <taxon>Spermatophyta</taxon>
        <taxon>Magnoliopsida</taxon>
        <taxon>eudicotyledons</taxon>
        <taxon>Gunneridae</taxon>
        <taxon>Pentapetalae</taxon>
        <taxon>asterids</taxon>
        <taxon>campanulids</taxon>
        <taxon>Asterales</taxon>
        <taxon>Asteraceae</taxon>
        <taxon>Asteroideae</taxon>
        <taxon>Heliantheae alliance</taxon>
        <taxon>Millerieae</taxon>
        <taxon>Smallanthus</taxon>
    </lineage>
</organism>
<name>A0ACB9HC01_9ASTR</name>
<gene>
    <name evidence="1" type="ORF">L1987_35865</name>
</gene>
<comment type="caution">
    <text evidence="1">The sequence shown here is derived from an EMBL/GenBank/DDBJ whole genome shotgun (WGS) entry which is preliminary data.</text>
</comment>
<reference evidence="1 2" key="2">
    <citation type="journal article" date="2022" name="Mol. Ecol. Resour.">
        <title>The genomes of chicory, endive, great burdock and yacon provide insights into Asteraceae paleo-polyploidization history and plant inulin production.</title>
        <authorList>
            <person name="Fan W."/>
            <person name="Wang S."/>
            <person name="Wang H."/>
            <person name="Wang A."/>
            <person name="Jiang F."/>
            <person name="Liu H."/>
            <person name="Zhao H."/>
            <person name="Xu D."/>
            <person name="Zhang Y."/>
        </authorList>
    </citation>
    <scope>NUCLEOTIDE SEQUENCE [LARGE SCALE GENOMIC DNA]</scope>
    <source>
        <strain evidence="2">cv. Yunnan</strain>
        <tissue evidence="1">Leaves</tissue>
    </source>
</reference>
<evidence type="ECO:0000313" key="1">
    <source>
        <dbReference type="EMBL" id="KAI3793249.1"/>
    </source>
</evidence>
<keyword evidence="2" id="KW-1185">Reference proteome</keyword>
<evidence type="ECO:0000313" key="2">
    <source>
        <dbReference type="Proteomes" id="UP001056120"/>
    </source>
</evidence>
<protein>
    <submittedName>
        <fullName evidence="1">Uncharacterized protein</fullName>
    </submittedName>
</protein>
<dbReference type="EMBL" id="CM042029">
    <property type="protein sequence ID" value="KAI3793249.1"/>
    <property type="molecule type" value="Genomic_DNA"/>
</dbReference>
<dbReference type="Proteomes" id="UP001056120">
    <property type="component" value="Linkage Group LG12"/>
</dbReference>
<sequence length="104" mass="10269">MHAPRFIHPKQWWHRNGAGGSNAGNDEVMLVASEVGKSDGGVDGVSVGGGNSGDNDGGGGDGSGGEGDDTGGDSVMQWWGIGGGDCGTDGGSNDGGNDYDERVT</sequence>
<reference evidence="2" key="1">
    <citation type="journal article" date="2022" name="Mol. Ecol. Resour.">
        <title>The genomes of chicory, endive, great burdock and yacon provide insights into Asteraceae palaeo-polyploidization history and plant inulin production.</title>
        <authorList>
            <person name="Fan W."/>
            <person name="Wang S."/>
            <person name="Wang H."/>
            <person name="Wang A."/>
            <person name="Jiang F."/>
            <person name="Liu H."/>
            <person name="Zhao H."/>
            <person name="Xu D."/>
            <person name="Zhang Y."/>
        </authorList>
    </citation>
    <scope>NUCLEOTIDE SEQUENCE [LARGE SCALE GENOMIC DNA]</scope>
    <source>
        <strain evidence="2">cv. Yunnan</strain>
    </source>
</reference>